<evidence type="ECO:0000256" key="1">
    <source>
        <dbReference type="SAM" id="MobiDB-lite"/>
    </source>
</evidence>
<evidence type="ECO:0000313" key="4">
    <source>
        <dbReference type="Proteomes" id="UP001054945"/>
    </source>
</evidence>
<organism evidence="3 4">
    <name type="scientific">Caerostris extrusa</name>
    <name type="common">Bark spider</name>
    <name type="synonym">Caerostris bankana</name>
    <dbReference type="NCBI Taxonomy" id="172846"/>
    <lineage>
        <taxon>Eukaryota</taxon>
        <taxon>Metazoa</taxon>
        <taxon>Ecdysozoa</taxon>
        <taxon>Arthropoda</taxon>
        <taxon>Chelicerata</taxon>
        <taxon>Arachnida</taxon>
        <taxon>Araneae</taxon>
        <taxon>Araneomorphae</taxon>
        <taxon>Entelegynae</taxon>
        <taxon>Araneoidea</taxon>
        <taxon>Araneidae</taxon>
        <taxon>Caerostris</taxon>
    </lineage>
</organism>
<evidence type="ECO:0000313" key="3">
    <source>
        <dbReference type="EMBL" id="GIX98653.1"/>
    </source>
</evidence>
<evidence type="ECO:0000256" key="2">
    <source>
        <dbReference type="SAM" id="SignalP"/>
    </source>
</evidence>
<comment type="caution">
    <text evidence="3">The sequence shown here is derived from an EMBL/GenBank/DDBJ whole genome shotgun (WGS) entry which is preliminary data.</text>
</comment>
<feature type="chain" id="PRO_5043764006" evidence="2">
    <location>
        <begin position="26"/>
        <end position="189"/>
    </location>
</feature>
<dbReference type="EMBL" id="BPLR01004940">
    <property type="protein sequence ID" value="GIX98653.1"/>
    <property type="molecule type" value="Genomic_DNA"/>
</dbReference>
<dbReference type="Proteomes" id="UP001054945">
    <property type="component" value="Unassembled WGS sequence"/>
</dbReference>
<dbReference type="AlphaFoldDB" id="A0AAV4PNR8"/>
<gene>
    <name evidence="3" type="ORF">CEXT_79021</name>
</gene>
<name>A0AAV4PNR8_CAEEX</name>
<proteinExistence type="predicted"/>
<keyword evidence="4" id="KW-1185">Reference proteome</keyword>
<keyword evidence="2" id="KW-0732">Signal</keyword>
<sequence length="189" mass="21050">MFLWAGINVWRTLGGILLSVGSSCSRKITANTNSFPHESSPVERQSEFVPGEQKQALVRERERPPPKSTPNLSIVTAPSAKFAKRSKSSGPSFAHSSIHPLYDEDEELHKSGRTGMKRMCQIFRDRDGGNSKQEKEGFDEFQSIALSGIIGIRSFWGRRGSTQEGPGRKIELAAFRVSWGQRGDCWPLN</sequence>
<feature type="region of interest" description="Disordered" evidence="1">
    <location>
        <begin position="31"/>
        <end position="77"/>
    </location>
</feature>
<accession>A0AAV4PNR8</accession>
<protein>
    <submittedName>
        <fullName evidence="3">Uncharacterized protein</fullName>
    </submittedName>
</protein>
<reference evidence="3 4" key="1">
    <citation type="submission" date="2021-06" db="EMBL/GenBank/DDBJ databases">
        <title>Caerostris extrusa draft genome.</title>
        <authorList>
            <person name="Kono N."/>
            <person name="Arakawa K."/>
        </authorList>
    </citation>
    <scope>NUCLEOTIDE SEQUENCE [LARGE SCALE GENOMIC DNA]</scope>
</reference>
<feature type="signal peptide" evidence="2">
    <location>
        <begin position="1"/>
        <end position="25"/>
    </location>
</feature>